<feature type="transmembrane region" description="Helical" evidence="2">
    <location>
        <begin position="224"/>
        <end position="248"/>
    </location>
</feature>
<protein>
    <submittedName>
        <fullName evidence="3">Uncharacterized protein</fullName>
    </submittedName>
</protein>
<feature type="region of interest" description="Disordered" evidence="1">
    <location>
        <begin position="327"/>
        <end position="346"/>
    </location>
</feature>
<reference evidence="3 4" key="1">
    <citation type="submission" date="2019-01" db="EMBL/GenBank/DDBJ databases">
        <title>Draft genome sequence of Psathyrella aberdarensis IHI B618.</title>
        <authorList>
            <person name="Buettner E."/>
            <person name="Kellner H."/>
        </authorList>
    </citation>
    <scope>NUCLEOTIDE SEQUENCE [LARGE SCALE GENOMIC DNA]</scope>
    <source>
        <strain evidence="3 4">IHI B618</strain>
    </source>
</reference>
<feature type="transmembrane region" description="Helical" evidence="2">
    <location>
        <begin position="404"/>
        <end position="424"/>
    </location>
</feature>
<feature type="transmembrane region" description="Helical" evidence="2">
    <location>
        <begin position="139"/>
        <end position="160"/>
    </location>
</feature>
<keyword evidence="4" id="KW-1185">Reference proteome</keyword>
<accession>A0A4Q2D1C3</accession>
<sequence>MSQASALSFSLGEYNVFIKAMYANTHLGFVAIGVQLCLCYVTFLAFQRTPTERKKERIPFMALAFVLTSLYILHAVADSISYSGMMISQRQRRIELYLNRPQTAKRIAISTAAEVVTSIIGNGILLYRCYVIWHAYMWVLIVPVLIYLTSIAMSILYLISGVSLRALASLGGTPAAKAWGTAWFILSVAVNALVTSLICFKLLRAQSRLRRVLNDETVQVYTSVVAILVESALPFTVLGVVAGVINALGYQISSAFDEAWFAFCALAPHLIIFRVMTGRAWLSQAVPMNRAQPWEKKMIDGQDGGAILAALFENECSSRITSLLTSASSSSASPSAPMSPPLTRTPKDLRKNKLPFLALTVLITALYIIHAVLGSITLSELLIGPWREGSILVYLLQSQTLKRMTTGSATGVALDIIGNGVLIYRCYVIWQEYRWVPIIPTVIYLISIAMSVLYLMADASPRVSVSVGGAVVTALISFKIIREQKRLGSVLNAHRTRVYTDIVAILIESALPFTVFGIVAGVVNAVGYVSTDLSGALIEAWFAFCALSPQLIIFRVMTGRAWSNGLETSPSDFALSQPIAFAKDKGANPGSTSSSTELHDP</sequence>
<organism evidence="3 4">
    <name type="scientific">Candolleomyces aberdarensis</name>
    <dbReference type="NCBI Taxonomy" id="2316362"/>
    <lineage>
        <taxon>Eukaryota</taxon>
        <taxon>Fungi</taxon>
        <taxon>Dikarya</taxon>
        <taxon>Basidiomycota</taxon>
        <taxon>Agaricomycotina</taxon>
        <taxon>Agaricomycetes</taxon>
        <taxon>Agaricomycetidae</taxon>
        <taxon>Agaricales</taxon>
        <taxon>Agaricineae</taxon>
        <taxon>Psathyrellaceae</taxon>
        <taxon>Candolleomyces</taxon>
    </lineage>
</organism>
<comment type="caution">
    <text evidence="3">The sequence shown here is derived from an EMBL/GenBank/DDBJ whole genome shotgun (WGS) entry which is preliminary data.</text>
</comment>
<feature type="transmembrane region" description="Helical" evidence="2">
    <location>
        <begin position="180"/>
        <end position="203"/>
    </location>
</feature>
<feature type="transmembrane region" description="Helical" evidence="2">
    <location>
        <begin position="463"/>
        <end position="481"/>
    </location>
</feature>
<feature type="transmembrane region" description="Helical" evidence="2">
    <location>
        <begin position="502"/>
        <end position="527"/>
    </location>
</feature>
<evidence type="ECO:0000313" key="3">
    <source>
        <dbReference type="EMBL" id="RXW11915.1"/>
    </source>
</evidence>
<feature type="transmembrane region" description="Helical" evidence="2">
    <location>
        <begin position="58"/>
        <end position="77"/>
    </location>
</feature>
<proteinExistence type="predicted"/>
<keyword evidence="2" id="KW-0472">Membrane</keyword>
<dbReference type="OrthoDB" id="2796825at2759"/>
<gene>
    <name evidence="3" type="ORF">EST38_g13941</name>
</gene>
<evidence type="ECO:0000313" key="4">
    <source>
        <dbReference type="Proteomes" id="UP000290288"/>
    </source>
</evidence>
<keyword evidence="2" id="KW-0812">Transmembrane</keyword>
<evidence type="ECO:0000256" key="1">
    <source>
        <dbReference type="SAM" id="MobiDB-lite"/>
    </source>
</evidence>
<feature type="compositionally biased region" description="Low complexity" evidence="1">
    <location>
        <begin position="327"/>
        <end position="336"/>
    </location>
</feature>
<dbReference type="EMBL" id="SDEE01001521">
    <property type="protein sequence ID" value="RXW11915.1"/>
    <property type="molecule type" value="Genomic_DNA"/>
</dbReference>
<feature type="transmembrane region" description="Helical" evidence="2">
    <location>
        <begin position="107"/>
        <end position="127"/>
    </location>
</feature>
<feature type="transmembrane region" description="Helical" evidence="2">
    <location>
        <begin position="533"/>
        <end position="554"/>
    </location>
</feature>
<dbReference type="AlphaFoldDB" id="A0A4Q2D1C3"/>
<feature type="transmembrane region" description="Helical" evidence="2">
    <location>
        <begin position="436"/>
        <end position="457"/>
    </location>
</feature>
<feature type="transmembrane region" description="Helical" evidence="2">
    <location>
        <begin position="27"/>
        <end position="46"/>
    </location>
</feature>
<keyword evidence="2" id="KW-1133">Transmembrane helix</keyword>
<evidence type="ECO:0000256" key="2">
    <source>
        <dbReference type="SAM" id="Phobius"/>
    </source>
</evidence>
<feature type="transmembrane region" description="Helical" evidence="2">
    <location>
        <begin position="354"/>
        <end position="384"/>
    </location>
</feature>
<feature type="transmembrane region" description="Helical" evidence="2">
    <location>
        <begin position="260"/>
        <end position="282"/>
    </location>
</feature>
<name>A0A4Q2D1C3_9AGAR</name>
<dbReference type="Proteomes" id="UP000290288">
    <property type="component" value="Unassembled WGS sequence"/>
</dbReference>